<feature type="domain" description="Ig-like" evidence="7">
    <location>
        <begin position="680"/>
        <end position="765"/>
    </location>
</feature>
<dbReference type="GO" id="GO:0006816">
    <property type="term" value="P:calcium ion transport"/>
    <property type="evidence" value="ECO:0007669"/>
    <property type="project" value="TreeGrafter"/>
</dbReference>
<evidence type="ECO:0000256" key="1">
    <source>
        <dbReference type="ARBA" id="ARBA00004141"/>
    </source>
</evidence>
<dbReference type="SUPFAM" id="SSF49299">
    <property type="entry name" value="PKD domain"/>
    <property type="match status" value="11"/>
</dbReference>
<dbReference type="PANTHER" id="PTHR46730:SF1">
    <property type="entry name" value="PLAT DOMAIN-CONTAINING PROTEIN"/>
    <property type="match status" value="1"/>
</dbReference>
<feature type="domain" description="PKD" evidence="6">
    <location>
        <begin position="119"/>
        <end position="210"/>
    </location>
</feature>
<dbReference type="InterPro" id="IPR007110">
    <property type="entry name" value="Ig-like_dom"/>
</dbReference>
<name>A0A8A4TQ23_SULCO</name>
<protein>
    <submittedName>
        <fullName evidence="8">PKD domain-containing protein</fullName>
    </submittedName>
</protein>
<evidence type="ECO:0000256" key="3">
    <source>
        <dbReference type="ARBA" id="ARBA00022737"/>
    </source>
</evidence>
<reference evidence="8" key="1">
    <citation type="submission" date="2021-03" db="EMBL/GenBank/DDBJ databases">
        <title>Acanthopleuribacteraceae sp. M133.</title>
        <authorList>
            <person name="Wang G."/>
        </authorList>
    </citation>
    <scope>NUCLEOTIDE SEQUENCE</scope>
    <source>
        <strain evidence="8">M133</strain>
    </source>
</reference>
<feature type="domain" description="PKD" evidence="6">
    <location>
        <begin position="521"/>
        <end position="566"/>
    </location>
</feature>
<evidence type="ECO:0000256" key="5">
    <source>
        <dbReference type="ARBA" id="ARBA00023136"/>
    </source>
</evidence>
<dbReference type="RefSeq" id="WP_237382179.1">
    <property type="nucleotide sequence ID" value="NZ_CP071793.1"/>
</dbReference>
<keyword evidence="3" id="KW-0677">Repeat</keyword>
<dbReference type="PANTHER" id="PTHR46730">
    <property type="entry name" value="POLYCYSTIN-1"/>
    <property type="match status" value="1"/>
</dbReference>
<organism evidence="8 9">
    <name type="scientific">Sulfidibacter corallicola</name>
    <dbReference type="NCBI Taxonomy" id="2818388"/>
    <lineage>
        <taxon>Bacteria</taxon>
        <taxon>Pseudomonadati</taxon>
        <taxon>Acidobacteriota</taxon>
        <taxon>Holophagae</taxon>
        <taxon>Acanthopleuribacterales</taxon>
        <taxon>Acanthopleuribacteraceae</taxon>
        <taxon>Sulfidibacter</taxon>
    </lineage>
</organism>
<dbReference type="Pfam" id="PF00801">
    <property type="entry name" value="PKD"/>
    <property type="match status" value="8"/>
</dbReference>
<evidence type="ECO:0000259" key="6">
    <source>
        <dbReference type="PROSITE" id="PS50093"/>
    </source>
</evidence>
<dbReference type="PROSITE" id="PS50093">
    <property type="entry name" value="PKD"/>
    <property type="match status" value="6"/>
</dbReference>
<dbReference type="GO" id="GO:0005261">
    <property type="term" value="F:monoatomic cation channel activity"/>
    <property type="evidence" value="ECO:0007669"/>
    <property type="project" value="TreeGrafter"/>
</dbReference>
<dbReference type="Gene3D" id="2.60.40.10">
    <property type="entry name" value="Immunoglobulins"/>
    <property type="match status" value="12"/>
</dbReference>
<dbReference type="Proteomes" id="UP000663929">
    <property type="component" value="Chromosome"/>
</dbReference>
<keyword evidence="9" id="KW-1185">Reference proteome</keyword>
<dbReference type="PROSITE" id="PS50835">
    <property type="entry name" value="IG_LIKE"/>
    <property type="match status" value="3"/>
</dbReference>
<dbReference type="SMART" id="SM00089">
    <property type="entry name" value="PKD"/>
    <property type="match status" value="13"/>
</dbReference>
<sequence>MFGISTALPVAAVKAGEIAFDTLIVQPTGPQTIEQGSALTFAAQIESAEQIEVKYIWTLRNSDSGATLDQREGQTTTFFFQEAGNFLVLCAAEDVQGNADPTPASISVRVIGGTEPVETAIVSPTSPPQITAGESVSFSATASGGTGNGYVITWNVTGPAASPSTAEGETVRITFEEPGNYTVSCAARDEQGQIDETPATIAVFVEQVQTAPPETFIVEPQSDMEAQVGARITFSATAEGGAGGPYGFTWQLQVGTSTQNFDGATVTITLEEPGTYRMLCAATDVGGETDPTPAQRTVVAVAPVEIETTITNPQGTSTIQVGQSLTFSATASGGTSPYSFAWELSGPQSEQLSGETVTFTFQEPGNYVMSCKATDAENRSDDSPASVQVVVEEVVSEPIDTEISPSGSLELPLGESISVSATANGGDGGPYNFAWSLQGPDGTQVLSGSSVTLTFTNSGSYVLSCTASDETGNVDTTPAQLNIEVVGTNEPVETRIEPGGPFEIDEGQSLTFEAIASGGVGGPYTYTWTLTGPNANETFSGPNLTITFQNPGTYQLRCVAADAQGNRDDTPAFVDITVNEIDETPVVTQITSPSTNLEVALGHRQTFRAAASGGSGGPYTFEWTIVEPDGTTDTDEATEIAIVFDEPGTWRISCVASDSDGVRGITPASRTVVVLEDAEPVNTAIVEPSGPVTIDQGTTLSFAAAAEGGAGPPYTYTWTTDVPNGTNTVSGQQVAITFPEPGTFTVACAATDSAGNQDTSPATVTITVREQDREPPQTFITEPQGPIELTVGEWATFSAAAEGGTPPYQFTWNITSGNITSLDLPGQTVSFNFTVAGTYLMRCTATDSAGLSDPTPATLSVTVHPEQVDTVETVITQPAEDISVAQGTSVVFRATASGGAGDPFEFRWQVNGSDGNAATFTGRELSWTFENPGTHLVQCTAIDSEGNEDPSPAIRQVTVIEDNQGDPPETVIVSPEQDPVSAQVGDVITFAATAQASDDTQLFFDWELRDESGHAIERFSGITVFLTVREPGNFTMACAARDAAGNRDPTPATRTLNVASQGGPPETRIVEPDGDLTVEPGTTVSFRAEGESETDDVLRFVWQLTALETNAVPEYGEGAQLSFTFENPGAYEILCAAEDTSGRRDPTPDRRIVTVQRDDTVPPEGTIVEPQTDVTIEPGDTVRFVAGADANGSPVATFLWRVFGGEDLSTQREFVGREAIIDFDEPGNYTVTLTAVSPDGIPDPSPDSRTVMVVSSRPDPATEVTITEPAANLSVAQGSSVTFSATVTPEETSLVWAVILRGADPNGRSFEGPTAIVSFDEAGVYEVVCVALNADGNPAASDSRTVTVVGLGVEIVSPTEPELHIDTGSTLTFQGNVTTGENAALEPYWYFADAPQNRTFGTTFSHTFAESGIFQLFFEAQTNAGSVDRDFRWIQVTGVEPLAVKITSPDNGATFGINENFTVAAEITGADSDSVDIDWVVNGEVFQGGPQIAQVSIPEPGNYTVEVMIRDSRTGATAADLIQILIYDPTRSLIAEIIEPLTDLQIVPGDTIYFKGISNGSQFGDDLVQQWEVIDLDTGTILQTAFELGNYTFPNSGRFQVRYWVTSDTLTSNSDTRTIEVGDVPSDLFSNNDSEERAADIQPGRYDALTLDRDHYFSIDLSRGDQNIEVGTQIEGQADISVYRREGDQLVMLRTVRVNGTRGFRVNQVPAGTYLIRYQPVAGNKKNLSFGFSVTVLSPALYFPDITDDASFSTELGIVNPSDEQIILEMVGYNAEGNVVAQSSREIKAMGKLSGDLDAFFDNSEEEISWVAVNSPRRLLGFAHTLSRDGEEAYATCAATKLSSELFVPHIAQKTFQWYTRANVVNGTAKTSTGEIQAAGGNTSDLVNSKSFSKDRFLFVDKWDGSLPEGAVWAKFKETTESLSLIGNEIFGRVDGARQVAGLGLADGEPDNPNFTYVGRNIYFTHVARDVGQFWTAFALVNVSEADTGVRIIGYDANGQVTGEKTRTLAPGEKVVDLADDFLSGIGSPATVDWVAVEADSGIVGYELFGTHDDKRLAGFEATTSLRQTLTFPVVEAGDKWQGISVVNVNSQEAQLTFTLYNSVGTPLHRVQRTQAPNTKVLATLRDLFSLSEIPANASWVHCSSSLPIAGFELFGDNENKRMSALIAE</sequence>
<dbReference type="KEGG" id="scor:J3U87_06310"/>
<evidence type="ECO:0000259" key="7">
    <source>
        <dbReference type="PROSITE" id="PS50835"/>
    </source>
</evidence>
<feature type="domain" description="PKD" evidence="6">
    <location>
        <begin position="428"/>
        <end position="490"/>
    </location>
</feature>
<dbReference type="GO" id="GO:0005886">
    <property type="term" value="C:plasma membrane"/>
    <property type="evidence" value="ECO:0007669"/>
    <property type="project" value="TreeGrafter"/>
</dbReference>
<keyword evidence="5" id="KW-0472">Membrane</keyword>
<feature type="domain" description="Ig-like" evidence="7">
    <location>
        <begin position="303"/>
        <end position="388"/>
    </location>
</feature>
<accession>A0A8A4TQ23</accession>
<keyword evidence="4" id="KW-1133">Transmembrane helix</keyword>
<dbReference type="EMBL" id="CP071793">
    <property type="protein sequence ID" value="QTD52069.1"/>
    <property type="molecule type" value="Genomic_DNA"/>
</dbReference>
<evidence type="ECO:0000256" key="4">
    <source>
        <dbReference type="ARBA" id="ARBA00022989"/>
    </source>
</evidence>
<gene>
    <name evidence="8" type="ORF">J3U87_06310</name>
</gene>
<comment type="subcellular location">
    <subcellularLocation>
        <location evidence="1">Membrane</location>
        <topology evidence="1">Multi-pass membrane protein</topology>
    </subcellularLocation>
</comment>
<dbReference type="InterPro" id="IPR035986">
    <property type="entry name" value="PKD_dom_sf"/>
</dbReference>
<evidence type="ECO:0000313" key="9">
    <source>
        <dbReference type="Proteomes" id="UP000663929"/>
    </source>
</evidence>
<dbReference type="InterPro" id="IPR013783">
    <property type="entry name" value="Ig-like_fold"/>
</dbReference>
<feature type="domain" description="PKD" evidence="6">
    <location>
        <begin position="709"/>
        <end position="768"/>
    </location>
</feature>
<feature type="domain" description="Ig-like" evidence="7">
    <location>
        <begin position="398"/>
        <end position="482"/>
    </location>
</feature>
<keyword evidence="2" id="KW-0812">Transmembrane</keyword>
<dbReference type="InterPro" id="IPR000601">
    <property type="entry name" value="PKD_dom"/>
</dbReference>
<feature type="domain" description="PKD" evidence="6">
    <location>
        <begin position="321"/>
        <end position="396"/>
    </location>
</feature>
<dbReference type="CDD" id="cd00146">
    <property type="entry name" value="PKD"/>
    <property type="match status" value="5"/>
</dbReference>
<evidence type="ECO:0000256" key="2">
    <source>
        <dbReference type="ARBA" id="ARBA00022692"/>
    </source>
</evidence>
<dbReference type="InterPro" id="IPR022409">
    <property type="entry name" value="PKD/Chitinase_dom"/>
</dbReference>
<evidence type="ECO:0000313" key="8">
    <source>
        <dbReference type="EMBL" id="QTD52069.1"/>
    </source>
</evidence>
<feature type="domain" description="PKD" evidence="6">
    <location>
        <begin position="804"/>
        <end position="863"/>
    </location>
</feature>
<proteinExistence type="predicted"/>